<keyword evidence="7" id="KW-0227">DNA damage</keyword>
<dbReference type="EC" id="3.2.2.27" evidence="3"/>
<dbReference type="NCBIfam" id="TIGR00758">
    <property type="entry name" value="UDG_fam4"/>
    <property type="match status" value="1"/>
</dbReference>
<evidence type="ECO:0000256" key="1">
    <source>
        <dbReference type="ARBA" id="ARBA00001400"/>
    </source>
</evidence>
<comment type="similarity">
    <text evidence="2">Belongs to the uracil-DNA glycosylase (UDG) superfamily. Type 4 (UDGa) family.</text>
</comment>
<dbReference type="STRING" id="1774970.AUC70_03885"/>
<accession>A0A1E3VN59</accession>
<evidence type="ECO:0000256" key="2">
    <source>
        <dbReference type="ARBA" id="ARBA00006521"/>
    </source>
</evidence>
<evidence type="ECO:0000256" key="7">
    <source>
        <dbReference type="ARBA" id="ARBA00022763"/>
    </source>
</evidence>
<dbReference type="EMBL" id="LPWE01000011">
    <property type="protein sequence ID" value="ODR94932.1"/>
    <property type="molecule type" value="Genomic_DNA"/>
</dbReference>
<dbReference type="Gene3D" id="3.40.470.10">
    <property type="entry name" value="Uracil-DNA glycosylase-like domain"/>
    <property type="match status" value="1"/>
</dbReference>
<evidence type="ECO:0000256" key="12">
    <source>
        <dbReference type="SAM" id="MobiDB-lite"/>
    </source>
</evidence>
<evidence type="ECO:0000313" key="15">
    <source>
        <dbReference type="Proteomes" id="UP000094172"/>
    </source>
</evidence>
<evidence type="ECO:0000256" key="11">
    <source>
        <dbReference type="ARBA" id="ARBA00023204"/>
    </source>
</evidence>
<keyword evidence="10" id="KW-0411">Iron-sulfur</keyword>
<keyword evidence="11" id="KW-0234">DNA repair</keyword>
<dbReference type="GO" id="GO:0051539">
    <property type="term" value="F:4 iron, 4 sulfur cluster binding"/>
    <property type="evidence" value="ECO:0007669"/>
    <property type="project" value="UniProtKB-KW"/>
</dbReference>
<feature type="region of interest" description="Disordered" evidence="12">
    <location>
        <begin position="32"/>
        <end position="84"/>
    </location>
</feature>
<keyword evidence="6" id="KW-0479">Metal-binding</keyword>
<reference evidence="14 15" key="1">
    <citation type="journal article" date="2016" name="Environ. Microbiol.">
        <title>New Methyloceanibacter diversity from North Sea sediments includes methanotroph containing solely the soluble methane monooxygenase.</title>
        <authorList>
            <person name="Vekeman B."/>
            <person name="Kerckhof F.M."/>
            <person name="Cremers G."/>
            <person name="de Vos P."/>
            <person name="Vandamme P."/>
            <person name="Boon N."/>
            <person name="Op den Camp H.J."/>
            <person name="Heylen K."/>
        </authorList>
    </citation>
    <scope>NUCLEOTIDE SEQUENCE [LARGE SCALE GENOMIC DNA]</scope>
    <source>
        <strain evidence="14 15">R-67176</strain>
    </source>
</reference>
<proteinExistence type="inferred from homology"/>
<keyword evidence="8" id="KW-0378">Hydrolase</keyword>
<evidence type="ECO:0000256" key="9">
    <source>
        <dbReference type="ARBA" id="ARBA00023004"/>
    </source>
</evidence>
<dbReference type="InterPro" id="IPR051536">
    <property type="entry name" value="UDG_Type-4/5"/>
</dbReference>
<dbReference type="SMART" id="SM00986">
    <property type="entry name" value="UDG"/>
    <property type="match status" value="1"/>
</dbReference>
<evidence type="ECO:0000256" key="8">
    <source>
        <dbReference type="ARBA" id="ARBA00022801"/>
    </source>
</evidence>
<dbReference type="SMART" id="SM00987">
    <property type="entry name" value="UreE_C"/>
    <property type="match status" value="1"/>
</dbReference>
<evidence type="ECO:0000256" key="6">
    <source>
        <dbReference type="ARBA" id="ARBA00022723"/>
    </source>
</evidence>
<feature type="compositionally biased region" description="Low complexity" evidence="12">
    <location>
        <begin position="34"/>
        <end position="47"/>
    </location>
</feature>
<dbReference type="CDD" id="cd10030">
    <property type="entry name" value="UDG-F4_TTUDGA_SPO1dp_like"/>
    <property type="match status" value="1"/>
</dbReference>
<protein>
    <recommendedName>
        <fullName evidence="4">Type-4 uracil-DNA glycosylase</fullName>
        <ecNumber evidence="3">3.2.2.27</ecNumber>
    </recommendedName>
</protein>
<dbReference type="AlphaFoldDB" id="A0A1E3VN59"/>
<evidence type="ECO:0000256" key="3">
    <source>
        <dbReference type="ARBA" id="ARBA00012030"/>
    </source>
</evidence>
<evidence type="ECO:0000256" key="10">
    <source>
        <dbReference type="ARBA" id="ARBA00023014"/>
    </source>
</evidence>
<sequence>MSESAAKQSSSLLDWYAAMGVDEAIGDAPVDRFAASAAAPQPQEPLAKTPRPDPRPASKAPPATPPKAKRPAAPPPQANTPAPALDGIKTLAALEEAAAAFDGCPLKRTAKTTCFARGSEQAKVMLIGEAPGRDEDLQGKPFVGRAGKLLDKMLASIGLDDTSVYITNTIYWRPPGNRTPTPQEIASCAPFLTRQIELLAPDVIVLLGGAAAKSMLQTTEGIMRLRGKWKLYHAKDRDIPVLATLHPAYLLRTPDAKRYAWRDLLMLKERLSTLQ</sequence>
<feature type="domain" description="Uracil-DNA glycosylase-like" evidence="13">
    <location>
        <begin position="115"/>
        <end position="265"/>
    </location>
</feature>
<dbReference type="PANTHER" id="PTHR33693">
    <property type="entry name" value="TYPE-5 URACIL-DNA GLYCOSYLASE"/>
    <property type="match status" value="1"/>
</dbReference>
<dbReference type="GO" id="GO:0046872">
    <property type="term" value="F:metal ion binding"/>
    <property type="evidence" value="ECO:0007669"/>
    <property type="project" value="UniProtKB-KW"/>
</dbReference>
<evidence type="ECO:0000256" key="4">
    <source>
        <dbReference type="ARBA" id="ARBA00019403"/>
    </source>
</evidence>
<dbReference type="GO" id="GO:0006281">
    <property type="term" value="P:DNA repair"/>
    <property type="evidence" value="ECO:0007669"/>
    <property type="project" value="UniProtKB-KW"/>
</dbReference>
<gene>
    <name evidence="14" type="ORF">AUC70_03885</name>
</gene>
<keyword evidence="9" id="KW-0408">Iron</keyword>
<evidence type="ECO:0000259" key="13">
    <source>
        <dbReference type="SMART" id="SM00986"/>
    </source>
</evidence>
<dbReference type="InterPro" id="IPR005122">
    <property type="entry name" value="Uracil-DNA_glycosylase-like"/>
</dbReference>
<dbReference type="Pfam" id="PF03167">
    <property type="entry name" value="UDG"/>
    <property type="match status" value="1"/>
</dbReference>
<organism evidence="14 15">
    <name type="scientific">Methyloceanibacter stevinii</name>
    <dbReference type="NCBI Taxonomy" id="1774970"/>
    <lineage>
        <taxon>Bacteria</taxon>
        <taxon>Pseudomonadati</taxon>
        <taxon>Pseudomonadota</taxon>
        <taxon>Alphaproteobacteria</taxon>
        <taxon>Hyphomicrobiales</taxon>
        <taxon>Hyphomicrobiaceae</taxon>
        <taxon>Methyloceanibacter</taxon>
    </lineage>
</organism>
<evidence type="ECO:0000256" key="5">
    <source>
        <dbReference type="ARBA" id="ARBA00022485"/>
    </source>
</evidence>
<keyword evidence="5" id="KW-0004">4Fe-4S</keyword>
<evidence type="ECO:0000313" key="14">
    <source>
        <dbReference type="EMBL" id="ODR94932.1"/>
    </source>
</evidence>
<comment type="catalytic activity">
    <reaction evidence="1">
        <text>Hydrolyzes single-stranded DNA or mismatched double-stranded DNA and polynucleotides, releasing free uracil.</text>
        <dbReference type="EC" id="3.2.2.27"/>
    </reaction>
</comment>
<dbReference type="GO" id="GO:0004844">
    <property type="term" value="F:uracil DNA N-glycosylase activity"/>
    <property type="evidence" value="ECO:0007669"/>
    <property type="project" value="UniProtKB-EC"/>
</dbReference>
<dbReference type="Proteomes" id="UP000094172">
    <property type="component" value="Unassembled WGS sequence"/>
</dbReference>
<dbReference type="InterPro" id="IPR005273">
    <property type="entry name" value="Ura-DNA_glyco_family4"/>
</dbReference>
<dbReference type="RefSeq" id="WP_069444232.1">
    <property type="nucleotide sequence ID" value="NZ_LPWE01000011.1"/>
</dbReference>
<name>A0A1E3VN59_9HYPH</name>
<comment type="caution">
    <text evidence="14">The sequence shown here is derived from an EMBL/GenBank/DDBJ whole genome shotgun (WGS) entry which is preliminary data.</text>
</comment>
<keyword evidence="15" id="KW-1185">Reference proteome</keyword>
<dbReference type="InterPro" id="IPR036895">
    <property type="entry name" value="Uracil-DNA_glycosylase-like_sf"/>
</dbReference>
<dbReference type="SUPFAM" id="SSF52141">
    <property type="entry name" value="Uracil-DNA glycosylase-like"/>
    <property type="match status" value="1"/>
</dbReference>
<dbReference type="PANTHER" id="PTHR33693:SF1">
    <property type="entry name" value="TYPE-4 URACIL-DNA GLYCOSYLASE"/>
    <property type="match status" value="1"/>
</dbReference>